<dbReference type="Gene3D" id="3.40.190.10">
    <property type="entry name" value="Periplasmic binding protein-like II"/>
    <property type="match status" value="1"/>
</dbReference>
<feature type="chain" id="PRO_5039648725" evidence="1">
    <location>
        <begin position="27"/>
        <end position="589"/>
    </location>
</feature>
<protein>
    <submittedName>
        <fullName evidence="3">Peptide/nickel transport system substrate-binding protein</fullName>
    </submittedName>
</protein>
<dbReference type="Proteomes" id="UP000293852">
    <property type="component" value="Unassembled WGS sequence"/>
</dbReference>
<dbReference type="Gene3D" id="3.10.105.10">
    <property type="entry name" value="Dipeptide-binding Protein, Domain 3"/>
    <property type="match status" value="1"/>
</dbReference>
<dbReference type="Gene3D" id="3.90.76.10">
    <property type="entry name" value="Dipeptide-binding Protein, Domain 1"/>
    <property type="match status" value="1"/>
</dbReference>
<comment type="caution">
    <text evidence="3">The sequence shown here is derived from an EMBL/GenBank/DDBJ whole genome shotgun (WGS) entry which is preliminary data.</text>
</comment>
<dbReference type="InterPro" id="IPR000914">
    <property type="entry name" value="SBP_5_dom"/>
</dbReference>
<accession>A0A4Q7M551</accession>
<reference evidence="3 4" key="1">
    <citation type="submission" date="2019-02" db="EMBL/GenBank/DDBJ databases">
        <title>Sequencing the genomes of 1000 actinobacteria strains.</title>
        <authorList>
            <person name="Klenk H.-P."/>
        </authorList>
    </citation>
    <scope>NUCLEOTIDE SEQUENCE [LARGE SCALE GENOMIC DNA]</scope>
    <source>
        <strain evidence="3 4">DSM 16932</strain>
    </source>
</reference>
<dbReference type="Pfam" id="PF00496">
    <property type="entry name" value="SBP_bac_5"/>
    <property type="match status" value="1"/>
</dbReference>
<evidence type="ECO:0000313" key="3">
    <source>
        <dbReference type="EMBL" id="RZS62541.1"/>
    </source>
</evidence>
<dbReference type="PANTHER" id="PTHR30290:SF65">
    <property type="entry name" value="MONOACYL PHOSPHATIDYLINOSITOL TETRAMANNOSIDE-BINDING PROTEIN LPQW-RELATED"/>
    <property type="match status" value="1"/>
</dbReference>
<organism evidence="3 4">
    <name type="scientific">Xylanimonas ulmi</name>
    <dbReference type="NCBI Taxonomy" id="228973"/>
    <lineage>
        <taxon>Bacteria</taxon>
        <taxon>Bacillati</taxon>
        <taxon>Actinomycetota</taxon>
        <taxon>Actinomycetes</taxon>
        <taxon>Micrococcales</taxon>
        <taxon>Promicromonosporaceae</taxon>
        <taxon>Xylanimonas</taxon>
    </lineage>
</organism>
<dbReference type="GO" id="GO:1904680">
    <property type="term" value="F:peptide transmembrane transporter activity"/>
    <property type="evidence" value="ECO:0007669"/>
    <property type="project" value="TreeGrafter"/>
</dbReference>
<evidence type="ECO:0000313" key="4">
    <source>
        <dbReference type="Proteomes" id="UP000293852"/>
    </source>
</evidence>
<evidence type="ECO:0000259" key="2">
    <source>
        <dbReference type="Pfam" id="PF00496"/>
    </source>
</evidence>
<sequence>MKSFQKTGARAAVVVTALALALSACGSGGDNSADNGEHDATAKQPLAGFDAKTMGADYPMPEDGVAYDNPQDRDALQQGGTLTLATTEVGPNWNSFSTDGNTAYMAQFWTYYQPQLWDYDVSGNPTPNPDYLTNVEVTSEDPLVVTYDINEKATWNDGTPIDWTAFEATWKTQSGKTEGYNPPSTSGYDQVASVTEGDNAKQAVVTFETPFYPYQFLFANIEHPAAVDVATFTEGWVNNPHNEWAAGPFKVDSFDDTQATFVPNEKWWGTKPLLDKVTFKVMDSSASINAFQNGEIDATGVSAADRLKVAQGMDNVQIRVNTATSSGVVTLNTKADSLKDIAVRKALTQSIDRTKINEIDFQGLNWQEEPLGSEIMFPFQDGYEDNMPADSGYSVEAAGKTLEDAGYTKNDSTGIYEKDGTPVSLKYTFFGDSPTQTAIANAIQAMGKASGIDVQLDNQDPSKFSDVVLGGQYEVLIMAWSASDPYGYSTSGCQLYCSDSDSNFTYIGDPEADEGFKKAGQIEDTAAAIKQLNEAEKKALALYGTFPLNNGPVMLAVKKGLANYGGSSIASSSGFKAINPHVENVGWEK</sequence>
<gene>
    <name evidence="3" type="ORF">EV386_2877</name>
</gene>
<feature type="signal peptide" evidence="1">
    <location>
        <begin position="1"/>
        <end position="26"/>
    </location>
</feature>
<dbReference type="InterPro" id="IPR039424">
    <property type="entry name" value="SBP_5"/>
</dbReference>
<dbReference type="AlphaFoldDB" id="A0A4Q7M551"/>
<dbReference type="SUPFAM" id="SSF53850">
    <property type="entry name" value="Periplasmic binding protein-like II"/>
    <property type="match status" value="1"/>
</dbReference>
<keyword evidence="1" id="KW-0732">Signal</keyword>
<dbReference type="EMBL" id="SGWX01000001">
    <property type="protein sequence ID" value="RZS62541.1"/>
    <property type="molecule type" value="Genomic_DNA"/>
</dbReference>
<dbReference type="GO" id="GO:0015833">
    <property type="term" value="P:peptide transport"/>
    <property type="evidence" value="ECO:0007669"/>
    <property type="project" value="TreeGrafter"/>
</dbReference>
<name>A0A4Q7M551_9MICO</name>
<feature type="domain" description="Solute-binding protein family 5" evidence="2">
    <location>
        <begin position="127"/>
        <end position="490"/>
    </location>
</feature>
<keyword evidence="4" id="KW-1185">Reference proteome</keyword>
<dbReference type="PANTHER" id="PTHR30290">
    <property type="entry name" value="PERIPLASMIC BINDING COMPONENT OF ABC TRANSPORTER"/>
    <property type="match status" value="1"/>
</dbReference>
<dbReference type="OrthoDB" id="7888869at2"/>
<dbReference type="CDD" id="cd08501">
    <property type="entry name" value="PBP2_Lpqw"/>
    <property type="match status" value="1"/>
</dbReference>
<evidence type="ECO:0000256" key="1">
    <source>
        <dbReference type="SAM" id="SignalP"/>
    </source>
</evidence>
<dbReference type="PROSITE" id="PS51257">
    <property type="entry name" value="PROKAR_LIPOPROTEIN"/>
    <property type="match status" value="1"/>
</dbReference>
<proteinExistence type="predicted"/>
<dbReference type="RefSeq" id="WP_130416026.1">
    <property type="nucleotide sequence ID" value="NZ_SGWX01000001.1"/>
</dbReference>